<dbReference type="OrthoDB" id="6404033at2759"/>
<sequence>MYGDKMGKHECYEFRTSGQWSWRWLPLLAFCALTHTRVNLQTGRPVCPDRMSFSLEGHEKHYTHPQQRLPKEGKASLHFNRRSWRSLITSRKNLMFTLGGHKKHFVKLACGGVEVRVNYVVVLMLGNVSARSTTGVLMSSGYGGYETATPHVTTPRPLSTTLPSLQIITPLLRCPELLHRIPEISSSPSYAIKGSSTTPVPLITTPLQIMVNYGVVLVLGDVLARSTTGVPMSPGYGGYQTTTPASDCTTTTYATTSYYTAKCPDYYTTPYALPNYLRQIPERVEYSAEVPKYYTTKAPEYCTTTYHGPVEIKGERNKQSCDVRVASKYFTTKAPECYTTTDVAPSYYTKASE</sequence>
<evidence type="ECO:0000313" key="1">
    <source>
        <dbReference type="EMBL" id="EFX88378.1"/>
    </source>
</evidence>
<protein>
    <submittedName>
        <fullName evidence="1">Uncharacterized protein</fullName>
    </submittedName>
</protein>
<dbReference type="Proteomes" id="UP000000305">
    <property type="component" value="Unassembled WGS sequence"/>
</dbReference>
<name>E9FWT3_DAPPU</name>
<dbReference type="AlphaFoldDB" id="E9FWT3"/>
<dbReference type="InParanoid" id="E9FWT3"/>
<gene>
    <name evidence="1" type="ORF">DAPPUDRAFT_234519</name>
</gene>
<keyword evidence="2" id="KW-1185">Reference proteome</keyword>
<organism evidence="1 2">
    <name type="scientific">Daphnia pulex</name>
    <name type="common">Water flea</name>
    <dbReference type="NCBI Taxonomy" id="6669"/>
    <lineage>
        <taxon>Eukaryota</taxon>
        <taxon>Metazoa</taxon>
        <taxon>Ecdysozoa</taxon>
        <taxon>Arthropoda</taxon>
        <taxon>Crustacea</taxon>
        <taxon>Branchiopoda</taxon>
        <taxon>Diplostraca</taxon>
        <taxon>Cladocera</taxon>
        <taxon>Anomopoda</taxon>
        <taxon>Daphniidae</taxon>
        <taxon>Daphnia</taxon>
    </lineage>
</organism>
<reference evidence="1 2" key="1">
    <citation type="journal article" date="2011" name="Science">
        <title>The ecoresponsive genome of Daphnia pulex.</title>
        <authorList>
            <person name="Colbourne J.K."/>
            <person name="Pfrender M.E."/>
            <person name="Gilbert D."/>
            <person name="Thomas W.K."/>
            <person name="Tucker A."/>
            <person name="Oakley T.H."/>
            <person name="Tokishita S."/>
            <person name="Aerts A."/>
            <person name="Arnold G.J."/>
            <person name="Basu M.K."/>
            <person name="Bauer D.J."/>
            <person name="Caceres C.E."/>
            <person name="Carmel L."/>
            <person name="Casola C."/>
            <person name="Choi J.H."/>
            <person name="Detter J.C."/>
            <person name="Dong Q."/>
            <person name="Dusheyko S."/>
            <person name="Eads B.D."/>
            <person name="Frohlich T."/>
            <person name="Geiler-Samerotte K.A."/>
            <person name="Gerlach D."/>
            <person name="Hatcher P."/>
            <person name="Jogdeo S."/>
            <person name="Krijgsveld J."/>
            <person name="Kriventseva E.V."/>
            <person name="Kultz D."/>
            <person name="Laforsch C."/>
            <person name="Lindquist E."/>
            <person name="Lopez J."/>
            <person name="Manak J.R."/>
            <person name="Muller J."/>
            <person name="Pangilinan J."/>
            <person name="Patwardhan R.P."/>
            <person name="Pitluck S."/>
            <person name="Pritham E.J."/>
            <person name="Rechtsteiner A."/>
            <person name="Rho M."/>
            <person name="Rogozin I.B."/>
            <person name="Sakarya O."/>
            <person name="Salamov A."/>
            <person name="Schaack S."/>
            <person name="Shapiro H."/>
            <person name="Shiga Y."/>
            <person name="Skalitzky C."/>
            <person name="Smith Z."/>
            <person name="Souvorov A."/>
            <person name="Sung W."/>
            <person name="Tang Z."/>
            <person name="Tsuchiya D."/>
            <person name="Tu H."/>
            <person name="Vos H."/>
            <person name="Wang M."/>
            <person name="Wolf Y.I."/>
            <person name="Yamagata H."/>
            <person name="Yamada T."/>
            <person name="Ye Y."/>
            <person name="Shaw J.R."/>
            <person name="Andrews J."/>
            <person name="Crease T.J."/>
            <person name="Tang H."/>
            <person name="Lucas S.M."/>
            <person name="Robertson H.M."/>
            <person name="Bork P."/>
            <person name="Koonin E.V."/>
            <person name="Zdobnov E.M."/>
            <person name="Grigoriev I.V."/>
            <person name="Lynch M."/>
            <person name="Boore J.L."/>
        </authorList>
    </citation>
    <scope>NUCLEOTIDE SEQUENCE [LARGE SCALE GENOMIC DNA]</scope>
</reference>
<proteinExistence type="predicted"/>
<dbReference type="HOGENOM" id="CLU_714266_0_0_1"/>
<evidence type="ECO:0000313" key="2">
    <source>
        <dbReference type="Proteomes" id="UP000000305"/>
    </source>
</evidence>
<dbReference type="PANTHER" id="PTHR23263">
    <property type="entry name" value="SMALL PROLINE-RICH PROTEIN"/>
    <property type="match status" value="1"/>
</dbReference>
<dbReference type="PANTHER" id="PTHR23263:SF124">
    <property type="entry name" value="SMALL PROLINE-RICH PROTEIN 3"/>
    <property type="match status" value="1"/>
</dbReference>
<dbReference type="EMBL" id="GL732526">
    <property type="protein sequence ID" value="EFX88378.1"/>
    <property type="molecule type" value="Genomic_DNA"/>
</dbReference>
<dbReference type="KEGG" id="dpx:DAPPUDRAFT_234519"/>
<dbReference type="PhylomeDB" id="E9FWT3"/>
<accession>E9FWT3</accession>